<dbReference type="Proteomes" id="UP001159405">
    <property type="component" value="Unassembled WGS sequence"/>
</dbReference>
<feature type="transmembrane region" description="Helical" evidence="10">
    <location>
        <begin position="159"/>
        <end position="179"/>
    </location>
</feature>
<evidence type="ECO:0000313" key="13">
    <source>
        <dbReference type="Proteomes" id="UP001159405"/>
    </source>
</evidence>
<keyword evidence="2" id="KW-1003">Cell membrane</keyword>
<dbReference type="Pfam" id="PF00001">
    <property type="entry name" value="7tm_1"/>
    <property type="match status" value="1"/>
</dbReference>
<evidence type="ECO:0000256" key="1">
    <source>
        <dbReference type="ARBA" id="ARBA00004651"/>
    </source>
</evidence>
<dbReference type="EMBL" id="CALNXK010000190">
    <property type="protein sequence ID" value="CAH3174406.1"/>
    <property type="molecule type" value="Genomic_DNA"/>
</dbReference>
<evidence type="ECO:0000256" key="5">
    <source>
        <dbReference type="ARBA" id="ARBA00023040"/>
    </source>
</evidence>
<evidence type="ECO:0000313" key="12">
    <source>
        <dbReference type="EMBL" id="CAH3174406.1"/>
    </source>
</evidence>
<evidence type="ECO:0000259" key="11">
    <source>
        <dbReference type="PROSITE" id="PS50262"/>
    </source>
</evidence>
<evidence type="ECO:0000256" key="7">
    <source>
        <dbReference type="ARBA" id="ARBA00023170"/>
    </source>
</evidence>
<evidence type="ECO:0000256" key="8">
    <source>
        <dbReference type="ARBA" id="ARBA00023224"/>
    </source>
</evidence>
<accession>A0ABN8R7W6</accession>
<dbReference type="InterPro" id="IPR017452">
    <property type="entry name" value="GPCR_Rhodpsn_7TM"/>
</dbReference>
<feature type="transmembrane region" description="Helical" evidence="10">
    <location>
        <begin position="123"/>
        <end position="147"/>
    </location>
</feature>
<dbReference type="PANTHER" id="PTHR24247">
    <property type="entry name" value="5-HYDROXYTRYPTAMINE RECEPTOR"/>
    <property type="match status" value="1"/>
</dbReference>
<evidence type="ECO:0000256" key="10">
    <source>
        <dbReference type="SAM" id="Phobius"/>
    </source>
</evidence>
<reference evidence="12 13" key="1">
    <citation type="submission" date="2022-05" db="EMBL/GenBank/DDBJ databases">
        <authorList>
            <consortium name="Genoscope - CEA"/>
            <person name="William W."/>
        </authorList>
    </citation>
    <scope>NUCLEOTIDE SEQUENCE [LARGE SCALE GENOMIC DNA]</scope>
</reference>
<feature type="transmembrane region" description="Helical" evidence="10">
    <location>
        <begin position="199"/>
        <end position="219"/>
    </location>
</feature>
<name>A0ABN8R7W6_9CNID</name>
<evidence type="ECO:0000256" key="9">
    <source>
        <dbReference type="RuleBase" id="RU000688"/>
    </source>
</evidence>
<dbReference type="SUPFAM" id="SSF81321">
    <property type="entry name" value="Family A G protein-coupled receptor-like"/>
    <property type="match status" value="1"/>
</dbReference>
<dbReference type="InterPro" id="IPR000276">
    <property type="entry name" value="GPCR_Rhodpsn"/>
</dbReference>
<keyword evidence="6 10" id="KW-0472">Membrane</keyword>
<dbReference type="PROSITE" id="PS00237">
    <property type="entry name" value="G_PROTEIN_RECEP_F1_1"/>
    <property type="match status" value="1"/>
</dbReference>
<feature type="transmembrane region" description="Helical" evidence="10">
    <location>
        <begin position="79"/>
        <end position="103"/>
    </location>
</feature>
<evidence type="ECO:0000256" key="4">
    <source>
        <dbReference type="ARBA" id="ARBA00022989"/>
    </source>
</evidence>
<comment type="similarity">
    <text evidence="9">Belongs to the G-protein coupled receptor 1 family.</text>
</comment>
<evidence type="ECO:0000256" key="2">
    <source>
        <dbReference type="ARBA" id="ARBA00022475"/>
    </source>
</evidence>
<dbReference type="PROSITE" id="PS50262">
    <property type="entry name" value="G_PROTEIN_RECEP_F1_2"/>
    <property type="match status" value="1"/>
</dbReference>
<feature type="domain" description="G-protein coupled receptors family 1 profile" evidence="11">
    <location>
        <begin position="104"/>
        <end position="220"/>
    </location>
</feature>
<dbReference type="PRINTS" id="PR00237">
    <property type="entry name" value="GPCRRHODOPSN"/>
</dbReference>
<comment type="caution">
    <text evidence="12">The sequence shown here is derived from an EMBL/GenBank/DDBJ whole genome shotgun (WGS) entry which is preliminary data.</text>
</comment>
<dbReference type="Gene3D" id="1.20.1070.10">
    <property type="entry name" value="Rhodopsin 7-helix transmembrane proteins"/>
    <property type="match status" value="1"/>
</dbReference>
<gene>
    <name evidence="12" type="ORF">PLOB_00015134</name>
</gene>
<sequence length="220" mass="25036">MRFGTFFMVKAKLVLFRGKLEERYKHESLLANVKESIVCRFSENLYITSDSVVRIRIVTKSRHALIEIRISFYNSRQKFVSTIANFVTTICLLNGLLMLLTIMGNVLVLTAMLPTPSLRSLSTIFLCSLAASHILVGFVVQPIYIGFRLNPGPELEHLAYIFVSLACSVSFCTMTAISVDRFMALHFHLRYPDMMTIKRAVNISLSLWFLACTTSCIRLY</sequence>
<organism evidence="12 13">
    <name type="scientific">Porites lobata</name>
    <dbReference type="NCBI Taxonomy" id="104759"/>
    <lineage>
        <taxon>Eukaryota</taxon>
        <taxon>Metazoa</taxon>
        <taxon>Cnidaria</taxon>
        <taxon>Anthozoa</taxon>
        <taxon>Hexacorallia</taxon>
        <taxon>Scleractinia</taxon>
        <taxon>Fungiina</taxon>
        <taxon>Poritidae</taxon>
        <taxon>Porites</taxon>
    </lineage>
</organism>
<evidence type="ECO:0000256" key="3">
    <source>
        <dbReference type="ARBA" id="ARBA00022692"/>
    </source>
</evidence>
<protein>
    <recommendedName>
        <fullName evidence="11">G-protein coupled receptors family 1 profile domain-containing protein</fullName>
    </recommendedName>
</protein>
<keyword evidence="3 9" id="KW-0812">Transmembrane</keyword>
<keyword evidence="7 9" id="KW-0675">Receptor</keyword>
<keyword evidence="8 9" id="KW-0807">Transducer</keyword>
<keyword evidence="4 10" id="KW-1133">Transmembrane helix</keyword>
<keyword evidence="5 9" id="KW-0297">G-protein coupled receptor</keyword>
<comment type="subcellular location">
    <subcellularLocation>
        <location evidence="1">Cell membrane</location>
        <topology evidence="1">Multi-pass membrane protein</topology>
    </subcellularLocation>
</comment>
<proteinExistence type="inferred from homology"/>
<keyword evidence="13" id="KW-1185">Reference proteome</keyword>
<evidence type="ECO:0000256" key="6">
    <source>
        <dbReference type="ARBA" id="ARBA00023136"/>
    </source>
</evidence>
<dbReference type="PANTHER" id="PTHR24247:SF202">
    <property type="entry name" value="5-HYDROXYTRYPTAMINE RECEPTOR 1"/>
    <property type="match status" value="1"/>
</dbReference>